<evidence type="ECO:0000313" key="1">
    <source>
        <dbReference type="EMBL" id="KJX97671.1"/>
    </source>
</evidence>
<dbReference type="EMBL" id="LAFY01000466">
    <property type="protein sequence ID" value="KJX97671.1"/>
    <property type="molecule type" value="Genomic_DNA"/>
</dbReference>
<name>A0A0F4GJU7_9PEZI</name>
<keyword evidence="2" id="KW-1185">Reference proteome</keyword>
<accession>A0A0F4GJU7</accession>
<protein>
    <submittedName>
        <fullName evidence="1">Uncharacterized protein</fullName>
    </submittedName>
</protein>
<proteinExistence type="predicted"/>
<comment type="caution">
    <text evidence="1">The sequence shown here is derived from an EMBL/GenBank/DDBJ whole genome shotgun (WGS) entry which is preliminary data.</text>
</comment>
<gene>
    <name evidence="1" type="ORF">TI39_contig474g00006</name>
</gene>
<evidence type="ECO:0000313" key="2">
    <source>
        <dbReference type="Proteomes" id="UP000033647"/>
    </source>
</evidence>
<dbReference type="Proteomes" id="UP000033647">
    <property type="component" value="Unassembled WGS sequence"/>
</dbReference>
<organism evidence="1 2">
    <name type="scientific">Zymoseptoria brevis</name>
    <dbReference type="NCBI Taxonomy" id="1047168"/>
    <lineage>
        <taxon>Eukaryota</taxon>
        <taxon>Fungi</taxon>
        <taxon>Dikarya</taxon>
        <taxon>Ascomycota</taxon>
        <taxon>Pezizomycotina</taxon>
        <taxon>Dothideomycetes</taxon>
        <taxon>Dothideomycetidae</taxon>
        <taxon>Mycosphaerellales</taxon>
        <taxon>Mycosphaerellaceae</taxon>
        <taxon>Zymoseptoria</taxon>
    </lineage>
</organism>
<dbReference type="AlphaFoldDB" id="A0A0F4GJU7"/>
<reference evidence="1 2" key="1">
    <citation type="submission" date="2015-03" db="EMBL/GenBank/DDBJ databases">
        <title>RNA-seq based gene annotation and comparative genomics of four Zymoseptoria species reveal species-specific pathogenicity related genes and transposable element activity.</title>
        <authorList>
            <person name="Grandaubert J."/>
            <person name="Bhattacharyya A."/>
            <person name="Stukenbrock E.H."/>
        </authorList>
    </citation>
    <scope>NUCLEOTIDE SEQUENCE [LARGE SCALE GENOMIC DNA]</scope>
    <source>
        <strain evidence="1 2">Zb18110</strain>
    </source>
</reference>
<sequence length="97" mass="10783">MADYTEDEWDTKLDFRVLLRREGSDGHDVMLLNPAMGLLKVMAAACGAIHGFAHFDQEPHSFASIKAIWTPRESPAFPTEMFFGDAEYLRGAAGDGY</sequence>